<feature type="compositionally biased region" description="Polar residues" evidence="5">
    <location>
        <begin position="678"/>
        <end position="690"/>
    </location>
</feature>
<feature type="region of interest" description="Disordered" evidence="5">
    <location>
        <begin position="341"/>
        <end position="705"/>
    </location>
</feature>
<evidence type="ECO:0000313" key="8">
    <source>
        <dbReference type="Proteomes" id="UP000507470"/>
    </source>
</evidence>
<sequence>MASWELTSYFCSAQGVVFIFVYLSNYAFVALLCIERVVKVRNEGFYETLFEPKWKPAVIAFAVWILNLGIAAIPLSGWIEISYDTYQAACIPKLSRSLYYLVGIFVVSLGVVFIVGVCTFPCILNTKIEKQKRKSKESNSTDNRTKEFNANKLKGTKQDMKNNSGDTKSTLKPVPKNTGQSELDNTMNLNNEKSKGILIQLNNAQRKFRTVTKTSRKIFLENSNDEFQLAVTNRNTNNDSSNSSNNSHGHRRQNILLVGAVSELNYSRKKNSAKRNETNTNDNHQQATNLKSKENIAHKPSKDAKGINKTTGMNGSSNYRKQEYNNPIQNTAMNGSSNYRKIEYNNVGSNPSQGNDISDKSSSQHHTGIKTILVHNGGTKHSTEKSKHGVESYHNNNNTENQYNEKYRRPNERKKEYNNLSQSTVMDGSSNDRKKEYNNPSQSTVMNGNSNDRKMEYNNPSQSTVMNGNSNDRKKEYNNPSQSTVMNGSSNDRKKEYNNPSQSTFMDGSSNDRKKEYNNPSQSTVMNGCSNDTKKEYNNPSQSTFMNGSSNDRKNEYNNPGQSTVMNGSSNDRKKEYNNPSQSTFMDGSSNDRKKEYNNPSQSTVMNGSSNDRKKEYNNPSQSTVMNGCSNDRKKEYNNPSQSTVINGSSNDRKKEYNNPSQSTVMNGSSNDRKKEYNNPSQSTVMNGISNDRKKEYNNPSQSTVKVNCHERMLK</sequence>
<feature type="transmembrane region" description="Helical" evidence="6">
    <location>
        <begin position="99"/>
        <end position="124"/>
    </location>
</feature>
<feature type="compositionally biased region" description="Polar residues" evidence="5">
    <location>
        <begin position="458"/>
        <end position="470"/>
    </location>
</feature>
<feature type="compositionally biased region" description="Polar residues" evidence="5">
    <location>
        <begin position="418"/>
        <end position="429"/>
    </location>
</feature>
<dbReference type="Pfam" id="PF00001">
    <property type="entry name" value="7tm_1"/>
    <property type="match status" value="1"/>
</dbReference>
<keyword evidence="4 6" id="KW-0472">Membrane</keyword>
<feature type="compositionally biased region" description="Polar residues" evidence="5">
    <location>
        <begin position="278"/>
        <end position="290"/>
    </location>
</feature>
<feature type="transmembrane region" description="Helical" evidence="6">
    <location>
        <begin position="12"/>
        <end position="34"/>
    </location>
</feature>
<feature type="compositionally biased region" description="Polar residues" evidence="5">
    <location>
        <begin position="598"/>
        <end position="610"/>
    </location>
</feature>
<feature type="compositionally biased region" description="Basic and acidic residues" evidence="5">
    <location>
        <begin position="403"/>
        <end position="417"/>
    </location>
</feature>
<feature type="compositionally biased region" description="Polar residues" evidence="5">
    <location>
        <begin position="638"/>
        <end position="650"/>
    </location>
</feature>
<feature type="compositionally biased region" description="Polar residues" evidence="5">
    <location>
        <begin position="618"/>
        <end position="630"/>
    </location>
</feature>
<dbReference type="CDD" id="cd00637">
    <property type="entry name" value="7tm_classA_rhodopsin-like"/>
    <property type="match status" value="1"/>
</dbReference>
<dbReference type="Gene3D" id="1.20.1070.10">
    <property type="entry name" value="Rhodopsin 7-helix transmembrane proteins"/>
    <property type="match status" value="1"/>
</dbReference>
<feature type="compositionally biased region" description="Polar residues" evidence="5">
    <location>
        <begin position="658"/>
        <end position="670"/>
    </location>
</feature>
<dbReference type="GO" id="GO:0004930">
    <property type="term" value="F:G protein-coupled receptor activity"/>
    <property type="evidence" value="ECO:0007669"/>
    <property type="project" value="InterPro"/>
</dbReference>
<dbReference type="EMBL" id="CACVKT020008350">
    <property type="protein sequence ID" value="CAC5414567.1"/>
    <property type="molecule type" value="Genomic_DNA"/>
</dbReference>
<name>A0A6J8E2F1_MYTCO</name>
<feature type="region of interest" description="Disordered" evidence="5">
    <location>
        <begin position="230"/>
        <end position="253"/>
    </location>
</feature>
<keyword evidence="3 6" id="KW-1133">Transmembrane helix</keyword>
<feature type="compositionally biased region" description="Polar residues" evidence="5">
    <location>
        <begin position="538"/>
        <end position="550"/>
    </location>
</feature>
<dbReference type="InterPro" id="IPR000276">
    <property type="entry name" value="GPCR_Rhodpsn"/>
</dbReference>
<evidence type="ECO:0000256" key="5">
    <source>
        <dbReference type="SAM" id="MobiDB-lite"/>
    </source>
</evidence>
<evidence type="ECO:0000256" key="3">
    <source>
        <dbReference type="ARBA" id="ARBA00022989"/>
    </source>
</evidence>
<feature type="compositionally biased region" description="Polar residues" evidence="5">
    <location>
        <begin position="438"/>
        <end position="450"/>
    </location>
</feature>
<feature type="compositionally biased region" description="Basic and acidic residues" evidence="5">
    <location>
        <begin position="381"/>
        <end position="391"/>
    </location>
</feature>
<feature type="compositionally biased region" description="Polar residues" evidence="5">
    <location>
        <begin position="498"/>
        <end position="509"/>
    </location>
</feature>
<feature type="compositionally biased region" description="Polar residues" evidence="5">
    <location>
        <begin position="518"/>
        <end position="531"/>
    </location>
</feature>
<feature type="compositionally biased region" description="Polar residues" evidence="5">
    <location>
        <begin position="557"/>
        <end position="570"/>
    </location>
</feature>
<keyword evidence="2 6" id="KW-0812">Transmembrane</keyword>
<dbReference type="GO" id="GO:0016020">
    <property type="term" value="C:membrane"/>
    <property type="evidence" value="ECO:0007669"/>
    <property type="project" value="UniProtKB-SubCell"/>
</dbReference>
<proteinExistence type="predicted"/>
<feature type="compositionally biased region" description="Basic and acidic residues" evidence="5">
    <location>
        <begin position="136"/>
        <end position="149"/>
    </location>
</feature>
<feature type="region of interest" description="Disordered" evidence="5">
    <location>
        <begin position="267"/>
        <end position="322"/>
    </location>
</feature>
<evidence type="ECO:0000256" key="2">
    <source>
        <dbReference type="ARBA" id="ARBA00022692"/>
    </source>
</evidence>
<reference evidence="7 8" key="1">
    <citation type="submission" date="2020-06" db="EMBL/GenBank/DDBJ databases">
        <authorList>
            <person name="Li R."/>
            <person name="Bekaert M."/>
        </authorList>
    </citation>
    <scope>NUCLEOTIDE SEQUENCE [LARGE SCALE GENOMIC DNA]</scope>
    <source>
        <strain evidence="8">wild</strain>
    </source>
</reference>
<feature type="compositionally biased region" description="Low complexity" evidence="5">
    <location>
        <begin position="233"/>
        <end position="247"/>
    </location>
</feature>
<dbReference type="OrthoDB" id="6156055at2759"/>
<evidence type="ECO:0000256" key="6">
    <source>
        <dbReference type="SAM" id="Phobius"/>
    </source>
</evidence>
<evidence type="ECO:0000256" key="1">
    <source>
        <dbReference type="ARBA" id="ARBA00004370"/>
    </source>
</evidence>
<evidence type="ECO:0000313" key="7">
    <source>
        <dbReference type="EMBL" id="CAC5414567.1"/>
    </source>
</evidence>
<feature type="compositionally biased region" description="Polar residues" evidence="5">
    <location>
        <begin position="161"/>
        <end position="170"/>
    </location>
</feature>
<feature type="transmembrane region" description="Helical" evidence="6">
    <location>
        <begin position="54"/>
        <end position="79"/>
    </location>
</feature>
<organism evidence="7 8">
    <name type="scientific">Mytilus coruscus</name>
    <name type="common">Sea mussel</name>
    <dbReference type="NCBI Taxonomy" id="42192"/>
    <lineage>
        <taxon>Eukaryota</taxon>
        <taxon>Metazoa</taxon>
        <taxon>Spiralia</taxon>
        <taxon>Lophotrochozoa</taxon>
        <taxon>Mollusca</taxon>
        <taxon>Bivalvia</taxon>
        <taxon>Autobranchia</taxon>
        <taxon>Pteriomorphia</taxon>
        <taxon>Mytilida</taxon>
        <taxon>Mytiloidea</taxon>
        <taxon>Mytilidae</taxon>
        <taxon>Mytilinae</taxon>
        <taxon>Mytilus</taxon>
    </lineage>
</organism>
<feature type="compositionally biased region" description="Polar residues" evidence="5">
    <location>
        <begin position="578"/>
        <end position="589"/>
    </location>
</feature>
<evidence type="ECO:0000256" key="4">
    <source>
        <dbReference type="ARBA" id="ARBA00023136"/>
    </source>
</evidence>
<dbReference type="AlphaFoldDB" id="A0A6J8E2F1"/>
<feature type="compositionally biased region" description="Polar residues" evidence="5">
    <location>
        <begin position="346"/>
        <end position="366"/>
    </location>
</feature>
<evidence type="ECO:0008006" key="9">
    <source>
        <dbReference type="Google" id="ProtNLM"/>
    </source>
</evidence>
<keyword evidence="8" id="KW-1185">Reference proteome</keyword>
<gene>
    <name evidence="7" type="ORF">MCOR_47341</name>
</gene>
<comment type="subcellular location">
    <subcellularLocation>
        <location evidence="1">Membrane</location>
    </subcellularLocation>
</comment>
<feature type="compositionally biased region" description="Polar residues" evidence="5">
    <location>
        <begin position="177"/>
        <end position="189"/>
    </location>
</feature>
<feature type="compositionally biased region" description="Basic and acidic residues" evidence="5">
    <location>
        <begin position="291"/>
        <end position="306"/>
    </location>
</feature>
<accession>A0A6J8E2F1</accession>
<dbReference type="Proteomes" id="UP000507470">
    <property type="component" value="Unassembled WGS sequence"/>
</dbReference>
<feature type="region of interest" description="Disordered" evidence="5">
    <location>
        <begin position="133"/>
        <end position="189"/>
    </location>
</feature>
<feature type="compositionally biased region" description="Low complexity" evidence="5">
    <location>
        <begin position="392"/>
        <end position="402"/>
    </location>
</feature>
<dbReference type="SUPFAM" id="SSF81321">
    <property type="entry name" value="Family A G protein-coupled receptor-like"/>
    <property type="match status" value="1"/>
</dbReference>
<protein>
    <recommendedName>
        <fullName evidence="9">G-protein coupled receptors family 1 profile domain-containing protein</fullName>
    </recommendedName>
</protein>
<feature type="compositionally biased region" description="Polar residues" evidence="5">
    <location>
        <begin position="478"/>
        <end position="490"/>
    </location>
</feature>
<feature type="compositionally biased region" description="Polar residues" evidence="5">
    <location>
        <begin position="308"/>
        <end position="322"/>
    </location>
</feature>